<comment type="similarity">
    <text evidence="6 13">Belongs to the aldose epimerase family.</text>
</comment>
<evidence type="ECO:0000256" key="11">
    <source>
        <dbReference type="ARBA" id="ARBA00023277"/>
    </source>
</evidence>
<comment type="pathway">
    <text evidence="5 13">Carbohydrate metabolism; hexose metabolism.</text>
</comment>
<keyword evidence="11 13" id="KW-0119">Carbohydrate metabolism</keyword>
<evidence type="ECO:0000256" key="16">
    <source>
        <dbReference type="PIRSR" id="PIRSR005096-3"/>
    </source>
</evidence>
<dbReference type="CDD" id="cd09019">
    <property type="entry name" value="galactose_mutarotase_like"/>
    <property type="match status" value="1"/>
</dbReference>
<comment type="catalytic activity">
    <reaction evidence="2">
        <text>alpha-D-galactose = beta-D-galactose</text>
        <dbReference type="Rhea" id="RHEA:28675"/>
        <dbReference type="ChEBI" id="CHEBI:27667"/>
        <dbReference type="ChEBI" id="CHEBI:28061"/>
        <dbReference type="EC" id="5.1.3.3"/>
    </reaction>
    <physiologicalReaction direction="right-to-left" evidence="2">
        <dbReference type="Rhea" id="RHEA:28677"/>
    </physiologicalReaction>
</comment>
<dbReference type="GO" id="GO:0005737">
    <property type="term" value="C:cytoplasm"/>
    <property type="evidence" value="ECO:0007669"/>
    <property type="project" value="UniProtKB-SubCell"/>
</dbReference>
<evidence type="ECO:0000256" key="3">
    <source>
        <dbReference type="ARBA" id="ARBA00004496"/>
    </source>
</evidence>
<evidence type="ECO:0000256" key="4">
    <source>
        <dbReference type="ARBA" id="ARBA00004947"/>
    </source>
</evidence>
<dbReference type="PANTHER" id="PTHR10091:SF0">
    <property type="entry name" value="GALACTOSE MUTAROTASE"/>
    <property type="match status" value="1"/>
</dbReference>
<dbReference type="Gene3D" id="2.70.98.10">
    <property type="match status" value="1"/>
</dbReference>
<feature type="binding site" evidence="15">
    <location>
        <position position="253"/>
    </location>
    <ligand>
        <name>beta-D-galactose</name>
        <dbReference type="ChEBI" id="CHEBI:27667"/>
    </ligand>
</feature>
<dbReference type="InterPro" id="IPR014718">
    <property type="entry name" value="GH-type_carb-bd"/>
</dbReference>
<feature type="active site" description="Proton acceptor" evidence="14">
    <location>
        <position position="318"/>
    </location>
</feature>
<evidence type="ECO:0000256" key="7">
    <source>
        <dbReference type="ARBA" id="ARBA00011245"/>
    </source>
</evidence>
<keyword evidence="9" id="KW-0597">Phosphoprotein</keyword>
<keyword evidence="10 13" id="KW-0413">Isomerase</keyword>
<feature type="active site" description="Proton donor" evidence="14">
    <location>
        <position position="179"/>
    </location>
</feature>
<dbReference type="UniPathway" id="UPA00242"/>
<evidence type="ECO:0000256" key="12">
    <source>
        <dbReference type="ARBA" id="ARBA00045743"/>
    </source>
</evidence>
<reference evidence="17" key="2">
    <citation type="submission" date="2015-02" db="UniProtKB">
        <authorList>
            <consortium name="EnsemblMetazoa"/>
        </authorList>
    </citation>
    <scope>IDENTIFICATION</scope>
</reference>
<dbReference type="Proteomes" id="UP000014500">
    <property type="component" value="Unassembled WGS sequence"/>
</dbReference>
<evidence type="ECO:0000313" key="18">
    <source>
        <dbReference type="Proteomes" id="UP000014500"/>
    </source>
</evidence>
<comment type="catalytic activity">
    <reaction evidence="1 13">
        <text>alpha-D-glucose = beta-D-glucose</text>
        <dbReference type="Rhea" id="RHEA:10264"/>
        <dbReference type="ChEBI" id="CHEBI:15903"/>
        <dbReference type="ChEBI" id="CHEBI:17925"/>
        <dbReference type="EC" id="5.1.3.3"/>
    </reaction>
</comment>
<dbReference type="InterPro" id="IPR008183">
    <property type="entry name" value="Aldose_1/G6P_1-epimerase"/>
</dbReference>
<dbReference type="InterPro" id="IPR018052">
    <property type="entry name" value="Ald1_epimerase_CS"/>
</dbReference>
<evidence type="ECO:0000256" key="8">
    <source>
        <dbReference type="ARBA" id="ARBA00022490"/>
    </source>
</evidence>
<dbReference type="eggNOG" id="KOG1604">
    <property type="taxonomic scope" value="Eukaryota"/>
</dbReference>
<accession>T1JGT1</accession>
<evidence type="ECO:0000256" key="13">
    <source>
        <dbReference type="PIRNR" id="PIRNR005096"/>
    </source>
</evidence>
<dbReference type="SUPFAM" id="SSF74650">
    <property type="entry name" value="Galactose mutarotase-like"/>
    <property type="match status" value="1"/>
</dbReference>
<dbReference type="InterPro" id="IPR047215">
    <property type="entry name" value="Galactose_mutarotase-like"/>
</dbReference>
<dbReference type="Pfam" id="PF01263">
    <property type="entry name" value="Aldose_epim"/>
    <property type="match status" value="1"/>
</dbReference>
<dbReference type="InterPro" id="IPR011013">
    <property type="entry name" value="Gal_mutarotase_sf_dom"/>
</dbReference>
<feature type="binding site" evidence="16">
    <location>
        <begin position="179"/>
        <end position="181"/>
    </location>
    <ligand>
        <name>beta-D-galactose</name>
        <dbReference type="ChEBI" id="CHEBI:27667"/>
    </ligand>
</feature>
<dbReference type="GO" id="GO:0004034">
    <property type="term" value="F:aldose 1-epimerase activity"/>
    <property type="evidence" value="ECO:0007669"/>
    <property type="project" value="UniProtKB-EC"/>
</dbReference>
<dbReference type="EC" id="5.1.3.3" evidence="13"/>
<dbReference type="InterPro" id="IPR015443">
    <property type="entry name" value="Aldose_1-epimerase"/>
</dbReference>
<name>T1JGT1_STRMM</name>
<comment type="subcellular location">
    <subcellularLocation>
        <location evidence="3">Cytoplasm</location>
    </subcellularLocation>
</comment>
<comment type="function">
    <text evidence="12">Mutarotase that catalyzes the interconversion of beta-D-galactose and alpha-D-galactose during galactose metabolism. Beta-D-galactose is metabolized in the liver into glucose 1-phosphate, the primary metabolic fuel, by the action of four enzymes that constitute the Leloir pathway: GALM, GALK1 (galactokinase), GALT (galactose-1-phosphate uridylyltransferase) and GALE (UDP-galactose-4'-epimerase). Involved in the maintenance of the equilibrium between the beta- and alpha-anomers of galactose, therefore ensuring a sufficient supply of the alpha-anomer for GALK1. Also active on D-glucose although shows a preference for galactose over glucose.</text>
</comment>
<evidence type="ECO:0000256" key="14">
    <source>
        <dbReference type="PIRSR" id="PIRSR005096-1"/>
    </source>
</evidence>
<evidence type="ECO:0000256" key="15">
    <source>
        <dbReference type="PIRSR" id="PIRSR005096-2"/>
    </source>
</evidence>
<dbReference type="UniPathway" id="UPA00214"/>
<dbReference type="PANTHER" id="PTHR10091">
    <property type="entry name" value="ALDOSE-1-EPIMERASE"/>
    <property type="match status" value="1"/>
</dbReference>
<dbReference type="GO" id="GO:0033499">
    <property type="term" value="P:galactose catabolic process via UDP-galactose, Leloir pathway"/>
    <property type="evidence" value="ECO:0007669"/>
    <property type="project" value="TreeGrafter"/>
</dbReference>
<reference evidence="18" key="1">
    <citation type="submission" date="2011-05" db="EMBL/GenBank/DDBJ databases">
        <authorList>
            <person name="Richards S.R."/>
            <person name="Qu J."/>
            <person name="Jiang H."/>
            <person name="Jhangiani S.N."/>
            <person name="Agravi P."/>
            <person name="Goodspeed R."/>
            <person name="Gross S."/>
            <person name="Mandapat C."/>
            <person name="Jackson L."/>
            <person name="Mathew T."/>
            <person name="Pu L."/>
            <person name="Thornton R."/>
            <person name="Saada N."/>
            <person name="Wilczek-Boney K.B."/>
            <person name="Lee S."/>
            <person name="Kovar C."/>
            <person name="Wu Y."/>
            <person name="Scherer S.E."/>
            <person name="Worley K.C."/>
            <person name="Muzny D.M."/>
            <person name="Gibbs R."/>
        </authorList>
    </citation>
    <scope>NUCLEOTIDE SEQUENCE</scope>
    <source>
        <strain evidence="18">Brora</strain>
    </source>
</reference>
<keyword evidence="18" id="KW-1185">Reference proteome</keyword>
<dbReference type="GO" id="GO:0030246">
    <property type="term" value="F:carbohydrate binding"/>
    <property type="evidence" value="ECO:0007669"/>
    <property type="project" value="InterPro"/>
</dbReference>
<dbReference type="AlphaFoldDB" id="T1JGT1"/>
<protein>
    <recommendedName>
        <fullName evidence="13">Aldose 1-epimerase</fullName>
        <ecNumber evidence="13">5.1.3.3</ecNumber>
    </recommendedName>
</protein>
<dbReference type="EnsemblMetazoa" id="SMAR013056-RA">
    <property type="protein sequence ID" value="SMAR013056-PA"/>
    <property type="gene ID" value="SMAR013056"/>
</dbReference>
<dbReference type="STRING" id="126957.T1JGT1"/>
<keyword evidence="8" id="KW-0963">Cytoplasm</keyword>
<dbReference type="HOGENOM" id="CLU_031753_2_0_1"/>
<evidence type="ECO:0000256" key="5">
    <source>
        <dbReference type="ARBA" id="ARBA00005028"/>
    </source>
</evidence>
<evidence type="ECO:0000256" key="6">
    <source>
        <dbReference type="ARBA" id="ARBA00006206"/>
    </source>
</evidence>
<organism evidence="17 18">
    <name type="scientific">Strigamia maritima</name>
    <name type="common">European centipede</name>
    <name type="synonym">Geophilus maritimus</name>
    <dbReference type="NCBI Taxonomy" id="126957"/>
    <lineage>
        <taxon>Eukaryota</taxon>
        <taxon>Metazoa</taxon>
        <taxon>Ecdysozoa</taxon>
        <taxon>Arthropoda</taxon>
        <taxon>Myriapoda</taxon>
        <taxon>Chilopoda</taxon>
        <taxon>Pleurostigmophora</taxon>
        <taxon>Geophilomorpha</taxon>
        <taxon>Linotaeniidae</taxon>
        <taxon>Strigamia</taxon>
    </lineage>
</organism>
<evidence type="ECO:0000313" key="17">
    <source>
        <dbReference type="EnsemblMetazoa" id="SMAR013056-PA"/>
    </source>
</evidence>
<dbReference type="FunFam" id="2.70.98.10:FF:000003">
    <property type="entry name" value="Aldose 1-epimerase"/>
    <property type="match status" value="1"/>
</dbReference>
<proteinExistence type="inferred from homology"/>
<dbReference type="GO" id="GO:0006006">
    <property type="term" value="P:glucose metabolic process"/>
    <property type="evidence" value="ECO:0007669"/>
    <property type="project" value="TreeGrafter"/>
</dbReference>
<dbReference type="PIRSF" id="PIRSF005096">
    <property type="entry name" value="GALM"/>
    <property type="match status" value="1"/>
</dbReference>
<evidence type="ECO:0000256" key="2">
    <source>
        <dbReference type="ARBA" id="ARBA00001712"/>
    </source>
</evidence>
<dbReference type="PROSITE" id="PS00545">
    <property type="entry name" value="ALDOSE_1_EPIMERASE"/>
    <property type="match status" value="1"/>
</dbReference>
<dbReference type="NCBIfam" id="NF008277">
    <property type="entry name" value="PRK11055.1"/>
    <property type="match status" value="1"/>
</dbReference>
<evidence type="ECO:0000256" key="10">
    <source>
        <dbReference type="ARBA" id="ARBA00023235"/>
    </source>
</evidence>
<evidence type="ECO:0000256" key="9">
    <source>
        <dbReference type="ARBA" id="ARBA00022553"/>
    </source>
</evidence>
<dbReference type="EMBL" id="JH432211">
    <property type="status" value="NOT_ANNOTATED_CDS"/>
    <property type="molecule type" value="Genomic_DNA"/>
</dbReference>
<sequence>IEDWVGRYYADKRVSHEPVRRFTLSNSSKCSVQIITYGACITSLKVPDANDCVADVVLGFDSIDEYYKQPYYMGATVGRVSGRIAHGRFVLNNKGYLLAINNPPNHLHGGIRGYDKVVLWESHVQGNVVTLTYVSKDGEEGYPGECVNQATFELTADNELVVSYEVTTTKPCPVSLTNHSYFNLAGPAESPLSIYDHVVTINADKYTPVDRANNIPTGELAPVENTRFDFRRPVKLGDRIKAEADSAATDGFDNNFCIKGSGQRFAAKVSHPGSGRAMEMTTNMPGMQFYTSNFLPSDASLSGRGRVTYAKHSALCLEPQHYPNAVNQPNFPNCILNPGETYEHTTVYKFYVESDKK</sequence>
<dbReference type="OMA" id="IYHHISR"/>
<comment type="pathway">
    <text evidence="4">Carbohydrate metabolism; galactose metabolism.</text>
</comment>
<dbReference type="PhylomeDB" id="T1JGT1"/>
<evidence type="ECO:0000256" key="1">
    <source>
        <dbReference type="ARBA" id="ARBA00001614"/>
    </source>
</evidence>
<comment type="subunit">
    <text evidence="7">Monomer.</text>
</comment>